<dbReference type="RefSeq" id="WP_188876996.1">
    <property type="nucleotide sequence ID" value="NZ_BMOQ01000002.1"/>
</dbReference>
<keyword evidence="3" id="KW-0813">Transport</keyword>
<dbReference type="Proteomes" id="UP000608850">
    <property type="component" value="Unassembled WGS sequence"/>
</dbReference>
<dbReference type="InterPro" id="IPR003752">
    <property type="entry name" value="DiS_bond_form_DsbB/BdbC"/>
</dbReference>
<name>A0A830G8N2_9EURY</name>
<keyword evidence="9" id="KW-1015">Disulfide bond</keyword>
<proteinExistence type="inferred from homology"/>
<evidence type="ECO:0000256" key="4">
    <source>
        <dbReference type="ARBA" id="ARBA00022692"/>
    </source>
</evidence>
<keyword evidence="6 12" id="KW-1133">Transmembrane helix</keyword>
<sequence>MPARRRPRSLLAAATLVAAVATTGSLTYSLVLGYPPCELCWYQRILMYPLVGVLAYAWYTEDYGVYRLVLPFCAGGIALAAYQSYLQRVAGGTCTLGGCAAIHVRPVTIPNQSLVAFCLIALGMVVLAVRGRRA</sequence>
<keyword evidence="4 12" id="KW-0812">Transmembrane</keyword>
<dbReference type="GO" id="GO:0015035">
    <property type="term" value="F:protein-disulfide reductase activity"/>
    <property type="evidence" value="ECO:0007669"/>
    <property type="project" value="InterPro"/>
</dbReference>
<dbReference type="Gene3D" id="1.20.1550.10">
    <property type="entry name" value="DsbB-like"/>
    <property type="match status" value="1"/>
</dbReference>
<feature type="transmembrane region" description="Helical" evidence="12">
    <location>
        <begin position="66"/>
        <end position="85"/>
    </location>
</feature>
<evidence type="ECO:0000256" key="5">
    <source>
        <dbReference type="ARBA" id="ARBA00022982"/>
    </source>
</evidence>
<keyword evidence="14" id="KW-1185">Reference proteome</keyword>
<comment type="subcellular location">
    <subcellularLocation>
        <location evidence="1">Membrane</location>
        <topology evidence="1">Multi-pass membrane protein</topology>
    </subcellularLocation>
</comment>
<evidence type="ECO:0000256" key="11">
    <source>
        <dbReference type="ARBA" id="ARBA00023284"/>
    </source>
</evidence>
<dbReference type="PANTHER" id="PTHR43469">
    <property type="entry name" value="DISULFIDE FORMATION PROTEIN-RELATED"/>
    <property type="match status" value="1"/>
</dbReference>
<keyword evidence="10" id="KW-0143">Chaperone</keyword>
<accession>A0A830G8N2</accession>
<keyword evidence="8 12" id="KW-0472">Membrane</keyword>
<gene>
    <name evidence="13" type="ORF">GCM10009021_05510</name>
</gene>
<protein>
    <submittedName>
        <fullName evidence="13">2-oxoglutarate dehydrogenase</fullName>
    </submittedName>
</protein>
<dbReference type="EMBL" id="BMOQ01000002">
    <property type="protein sequence ID" value="GGN08992.1"/>
    <property type="molecule type" value="Genomic_DNA"/>
</dbReference>
<evidence type="ECO:0000313" key="14">
    <source>
        <dbReference type="Proteomes" id="UP000608850"/>
    </source>
</evidence>
<dbReference type="AlphaFoldDB" id="A0A830G8N2"/>
<feature type="transmembrane region" description="Helical" evidence="12">
    <location>
        <begin position="41"/>
        <end position="59"/>
    </location>
</feature>
<dbReference type="PANTHER" id="PTHR43469:SF1">
    <property type="entry name" value="SPBETA PROPHAGE-DERIVED DISULFIDE BOND FORMATION PROTEIN B"/>
    <property type="match status" value="1"/>
</dbReference>
<dbReference type="OrthoDB" id="213767at2157"/>
<dbReference type="InterPro" id="IPR012187">
    <property type="entry name" value="Disulphide_bond_form_BdbC"/>
</dbReference>
<evidence type="ECO:0000256" key="6">
    <source>
        <dbReference type="ARBA" id="ARBA00022989"/>
    </source>
</evidence>
<evidence type="ECO:0000256" key="8">
    <source>
        <dbReference type="ARBA" id="ARBA00023136"/>
    </source>
</evidence>
<organism evidence="13 14">
    <name type="scientific">Halarchaeum nitratireducens</name>
    <dbReference type="NCBI Taxonomy" id="489913"/>
    <lineage>
        <taxon>Archaea</taxon>
        <taxon>Methanobacteriati</taxon>
        <taxon>Methanobacteriota</taxon>
        <taxon>Stenosarchaea group</taxon>
        <taxon>Halobacteria</taxon>
        <taxon>Halobacteriales</taxon>
        <taxon>Halobacteriaceae</taxon>
    </lineage>
</organism>
<keyword evidence="11" id="KW-0676">Redox-active center</keyword>
<evidence type="ECO:0000256" key="2">
    <source>
        <dbReference type="ARBA" id="ARBA00007602"/>
    </source>
</evidence>
<evidence type="ECO:0000256" key="7">
    <source>
        <dbReference type="ARBA" id="ARBA00023002"/>
    </source>
</evidence>
<evidence type="ECO:0000256" key="12">
    <source>
        <dbReference type="SAM" id="Phobius"/>
    </source>
</evidence>
<evidence type="ECO:0000256" key="10">
    <source>
        <dbReference type="ARBA" id="ARBA00023186"/>
    </source>
</evidence>
<dbReference type="SUPFAM" id="SSF158442">
    <property type="entry name" value="DsbB-like"/>
    <property type="match status" value="1"/>
</dbReference>
<evidence type="ECO:0000256" key="9">
    <source>
        <dbReference type="ARBA" id="ARBA00023157"/>
    </source>
</evidence>
<feature type="transmembrane region" description="Helical" evidence="12">
    <location>
        <begin position="113"/>
        <end position="129"/>
    </location>
</feature>
<dbReference type="GO" id="GO:0016020">
    <property type="term" value="C:membrane"/>
    <property type="evidence" value="ECO:0007669"/>
    <property type="project" value="UniProtKB-SubCell"/>
</dbReference>
<evidence type="ECO:0000256" key="1">
    <source>
        <dbReference type="ARBA" id="ARBA00004141"/>
    </source>
</evidence>
<keyword evidence="7" id="KW-0560">Oxidoreductase</keyword>
<keyword evidence="5" id="KW-0249">Electron transport</keyword>
<evidence type="ECO:0000256" key="3">
    <source>
        <dbReference type="ARBA" id="ARBA00022448"/>
    </source>
</evidence>
<comment type="caution">
    <text evidence="13">The sequence shown here is derived from an EMBL/GenBank/DDBJ whole genome shotgun (WGS) entry which is preliminary data.</text>
</comment>
<reference evidence="13 14" key="1">
    <citation type="journal article" date="2019" name="Int. J. Syst. Evol. Microbiol.">
        <title>The Global Catalogue of Microorganisms (GCM) 10K type strain sequencing project: providing services to taxonomists for standard genome sequencing and annotation.</title>
        <authorList>
            <consortium name="The Broad Institute Genomics Platform"/>
            <consortium name="The Broad Institute Genome Sequencing Center for Infectious Disease"/>
            <person name="Wu L."/>
            <person name="Ma J."/>
        </authorList>
    </citation>
    <scope>NUCLEOTIDE SEQUENCE [LARGE SCALE GENOMIC DNA]</scope>
    <source>
        <strain evidence="13 14">JCM 16331</strain>
    </source>
</reference>
<dbReference type="Pfam" id="PF02600">
    <property type="entry name" value="DsbB"/>
    <property type="match status" value="1"/>
</dbReference>
<dbReference type="InterPro" id="IPR023380">
    <property type="entry name" value="DsbB-like_sf"/>
</dbReference>
<dbReference type="GO" id="GO:0006457">
    <property type="term" value="P:protein folding"/>
    <property type="evidence" value="ECO:0007669"/>
    <property type="project" value="InterPro"/>
</dbReference>
<comment type="similarity">
    <text evidence="2">Belongs to the DsbB family. BdbC subfamily.</text>
</comment>
<evidence type="ECO:0000313" key="13">
    <source>
        <dbReference type="EMBL" id="GGN08992.1"/>
    </source>
</evidence>